<keyword evidence="8" id="KW-0648">Protein biosynthesis</keyword>
<evidence type="ECO:0000313" key="20">
    <source>
        <dbReference type="EMBL" id="TVY32491.1"/>
    </source>
</evidence>
<evidence type="ECO:0000256" key="14">
    <source>
        <dbReference type="ARBA" id="ARBA00042916"/>
    </source>
</evidence>
<feature type="region of interest" description="Disordered" evidence="18">
    <location>
        <begin position="21"/>
        <end position="75"/>
    </location>
</feature>
<dbReference type="PRINTS" id="PR01039">
    <property type="entry name" value="TRNASYNTHTRP"/>
</dbReference>
<evidence type="ECO:0000256" key="6">
    <source>
        <dbReference type="ARBA" id="ARBA00022741"/>
    </source>
</evidence>
<dbReference type="Gene3D" id="3.30.70.600">
    <property type="entry name" value="Ribosomal protein S10 domain"/>
    <property type="match status" value="1"/>
</dbReference>
<keyword evidence="6" id="KW-0547">Nucleotide-binding</keyword>
<evidence type="ECO:0000256" key="17">
    <source>
        <dbReference type="ARBA" id="ARBA00078476"/>
    </source>
</evidence>
<dbReference type="SUPFAM" id="SSF54999">
    <property type="entry name" value="Ribosomal protein S10"/>
    <property type="match status" value="1"/>
</dbReference>
<dbReference type="Gene3D" id="3.40.50.620">
    <property type="entry name" value="HUPs"/>
    <property type="match status" value="1"/>
</dbReference>
<sequence length="636" mass="70660">MTSTIRLPLRALTRSVPNPLAPASLLRAQPPNPSRPAFSSRYATTVAEPPLSTSNAESAEATSTATQAEASSPTSEIEIAVAAPPEAEQPQYGQFSKQKDLDFRLPRSVQAVYLRPLKRQAEYGVPSCDLQMRSYSVRNLEFFADFALRAAYYLGLAASGPVPLPRIVERWTVPKGSFIHKKSQENFERRTVRRLIQIKDGHPDTVGIWLAFLRKHAYYGIGMKANVFEFSNLEVGKSMDLDMEQMKDTLDKTWSQIGVMKDKRSGPTADKIMELVNKENFRAATHGNAPMVKPPVIFSGIQPTGVPHLGNYLGALQQWVRLQNTAHPSTKLLYSIVDLHAITIPQDPERLRQWKRETLATLLAIGLDPNRSVLFYQSSVSAHSELMWILSCTASMGYLSRMTQWKSKLQLKDDASPLDEGSKSKLKLGLFSYPVLQAADILVHRATHVPVGEDQSQHLEFARECVTNFNHAYGPNLVAPQTIMSPAKRVMSLQDPHLKMSKSHSDPRSRILITDPPDVIHKKMMAALTDSTNSVSYDPENRPGVSNLLQLISHFNTEGKSAQELGLEYANFGLGQFKKAVAECISESLAPIRTKYEQVLAADGGRYLDHVWMQGAVKARESADATMEVVRKSVGL</sequence>
<evidence type="ECO:0000256" key="18">
    <source>
        <dbReference type="SAM" id="MobiDB-lite"/>
    </source>
</evidence>
<evidence type="ECO:0000259" key="19">
    <source>
        <dbReference type="SMART" id="SM01403"/>
    </source>
</evidence>
<evidence type="ECO:0000256" key="8">
    <source>
        <dbReference type="ARBA" id="ARBA00022917"/>
    </source>
</evidence>
<evidence type="ECO:0000256" key="10">
    <source>
        <dbReference type="ARBA" id="ARBA00023146"/>
    </source>
</evidence>
<gene>
    <name evidence="20" type="primary">msw1</name>
    <name evidence="20" type="ORF">LOCC1_G007652</name>
</gene>
<organism evidence="20 21">
    <name type="scientific">Lachnellula occidentalis</name>
    <dbReference type="NCBI Taxonomy" id="215460"/>
    <lineage>
        <taxon>Eukaryota</taxon>
        <taxon>Fungi</taxon>
        <taxon>Dikarya</taxon>
        <taxon>Ascomycota</taxon>
        <taxon>Pezizomycotina</taxon>
        <taxon>Leotiomycetes</taxon>
        <taxon>Helotiales</taxon>
        <taxon>Lachnaceae</taxon>
        <taxon>Lachnellula</taxon>
    </lineage>
</organism>
<dbReference type="InterPro" id="IPR024109">
    <property type="entry name" value="Trp-tRNA-ligase_bac-type"/>
</dbReference>
<dbReference type="InterPro" id="IPR014729">
    <property type="entry name" value="Rossmann-like_a/b/a_fold"/>
</dbReference>
<dbReference type="GO" id="GO:0004830">
    <property type="term" value="F:tryptophan-tRNA ligase activity"/>
    <property type="evidence" value="ECO:0007669"/>
    <property type="project" value="UniProtKB-EC"/>
</dbReference>
<evidence type="ECO:0000256" key="1">
    <source>
        <dbReference type="ARBA" id="ARBA00004305"/>
    </source>
</evidence>
<protein>
    <recommendedName>
        <fullName evidence="13">Small ribosomal subunit protein uS10m</fullName>
        <ecNumber evidence="4">6.1.1.2</ecNumber>
    </recommendedName>
    <alternativeName>
        <fullName evidence="14">37S ribosomal protein S10, mitochondrial</fullName>
    </alternativeName>
    <alternativeName>
        <fullName evidence="17">Mitochondrial ribosomal small subunit protein 10</fullName>
    </alternativeName>
    <alternativeName>
        <fullName evidence="16">Tryptophan--tRNA ligase, mitochondrial</fullName>
    </alternativeName>
    <alternativeName>
        <fullName evidence="12">Tryptophanyl-tRNA synthetase</fullName>
    </alternativeName>
</protein>
<dbReference type="GO" id="GO:0003735">
    <property type="term" value="F:structural constituent of ribosome"/>
    <property type="evidence" value="ECO:0007669"/>
    <property type="project" value="InterPro"/>
</dbReference>
<dbReference type="Pfam" id="PF00338">
    <property type="entry name" value="Ribosomal_S10"/>
    <property type="match status" value="1"/>
</dbReference>
<evidence type="ECO:0000256" key="12">
    <source>
        <dbReference type="ARBA" id="ARBA00030268"/>
    </source>
</evidence>
<feature type="compositionally biased region" description="Low complexity" evidence="18">
    <location>
        <begin position="52"/>
        <end position="75"/>
    </location>
</feature>
<dbReference type="Gene3D" id="1.10.240.10">
    <property type="entry name" value="Tyrosyl-Transfer RNA Synthetase"/>
    <property type="match status" value="1"/>
</dbReference>
<evidence type="ECO:0000256" key="4">
    <source>
        <dbReference type="ARBA" id="ARBA00013161"/>
    </source>
</evidence>
<keyword evidence="5 20" id="KW-0436">Ligase</keyword>
<dbReference type="GO" id="GO:0070183">
    <property type="term" value="P:mitochondrial tryptophanyl-tRNA aminoacylation"/>
    <property type="evidence" value="ECO:0007669"/>
    <property type="project" value="TreeGrafter"/>
</dbReference>
<dbReference type="FunFam" id="3.40.50.620:FF:000082">
    <property type="entry name" value="MSW1p Mitochondrial tryptophanyl-tRNA synthetase"/>
    <property type="match status" value="1"/>
</dbReference>
<dbReference type="GO" id="GO:0005840">
    <property type="term" value="C:ribosome"/>
    <property type="evidence" value="ECO:0007669"/>
    <property type="project" value="UniProtKB-KW"/>
</dbReference>
<dbReference type="PANTHER" id="PTHR43766">
    <property type="entry name" value="TRYPTOPHAN--TRNA LIGASE, MITOCHONDRIAL"/>
    <property type="match status" value="1"/>
</dbReference>
<dbReference type="AlphaFoldDB" id="A0A8H8RC21"/>
<evidence type="ECO:0000256" key="2">
    <source>
        <dbReference type="ARBA" id="ARBA00005594"/>
    </source>
</evidence>
<comment type="similarity">
    <text evidence="3">Belongs to the universal ribosomal protein uS10 family.</text>
</comment>
<accession>A0A8H8RC21</accession>
<dbReference type="InterPro" id="IPR001848">
    <property type="entry name" value="Ribosomal_uS10"/>
</dbReference>
<keyword evidence="9" id="KW-0689">Ribosomal protein</keyword>
<keyword evidence="11" id="KW-0687">Ribonucleoprotein</keyword>
<dbReference type="FunFam" id="3.30.70.600:FF:000003">
    <property type="entry name" value="30S ribosomal protein S10"/>
    <property type="match status" value="1"/>
</dbReference>
<evidence type="ECO:0000313" key="21">
    <source>
        <dbReference type="Proteomes" id="UP000443090"/>
    </source>
</evidence>
<dbReference type="EMBL" id="QGMI01001677">
    <property type="protein sequence ID" value="TVY32491.1"/>
    <property type="molecule type" value="Genomic_DNA"/>
</dbReference>
<evidence type="ECO:0000256" key="7">
    <source>
        <dbReference type="ARBA" id="ARBA00022840"/>
    </source>
</evidence>
<dbReference type="InterPro" id="IPR002306">
    <property type="entry name" value="Trp-tRNA-ligase"/>
</dbReference>
<evidence type="ECO:0000256" key="15">
    <source>
        <dbReference type="ARBA" id="ARBA00049929"/>
    </source>
</evidence>
<dbReference type="CDD" id="cd00806">
    <property type="entry name" value="TrpRS_core"/>
    <property type="match status" value="1"/>
</dbReference>
<dbReference type="FunFam" id="1.10.240.10:FF:000002">
    <property type="entry name" value="Tryptophan--tRNA ligase"/>
    <property type="match status" value="1"/>
</dbReference>
<dbReference type="GO" id="GO:0005759">
    <property type="term" value="C:mitochondrial matrix"/>
    <property type="evidence" value="ECO:0007669"/>
    <property type="project" value="UniProtKB-SubCell"/>
</dbReference>
<keyword evidence="7" id="KW-0067">ATP-binding</keyword>
<evidence type="ECO:0000256" key="5">
    <source>
        <dbReference type="ARBA" id="ARBA00022598"/>
    </source>
</evidence>
<dbReference type="InterPro" id="IPR027486">
    <property type="entry name" value="Ribosomal_uS10_dom"/>
</dbReference>
<evidence type="ECO:0000256" key="3">
    <source>
        <dbReference type="ARBA" id="ARBA00007102"/>
    </source>
</evidence>
<dbReference type="PROSITE" id="PS00178">
    <property type="entry name" value="AA_TRNA_LIGASE_I"/>
    <property type="match status" value="1"/>
</dbReference>
<name>A0A8H8RC21_9HELO</name>
<evidence type="ECO:0000256" key="13">
    <source>
        <dbReference type="ARBA" id="ARBA00035261"/>
    </source>
</evidence>
<dbReference type="GO" id="GO:1990904">
    <property type="term" value="C:ribonucleoprotein complex"/>
    <property type="evidence" value="ECO:0007669"/>
    <property type="project" value="UniProtKB-KW"/>
</dbReference>
<dbReference type="SUPFAM" id="SSF52374">
    <property type="entry name" value="Nucleotidylyl transferase"/>
    <property type="match status" value="1"/>
</dbReference>
<keyword evidence="21" id="KW-1185">Reference proteome</keyword>
<comment type="similarity">
    <text evidence="2">Belongs to the class-I aminoacyl-tRNA synthetase family.</text>
</comment>
<reference evidence="20 21" key="1">
    <citation type="submission" date="2018-05" db="EMBL/GenBank/DDBJ databases">
        <title>Genome sequencing and assembly of the regulated plant pathogen Lachnellula willkommii and related sister species for the development of diagnostic species identification markers.</title>
        <authorList>
            <person name="Giroux E."/>
            <person name="Bilodeau G."/>
        </authorList>
    </citation>
    <scope>NUCLEOTIDE SEQUENCE [LARGE SCALE GENOMIC DNA]</scope>
    <source>
        <strain evidence="20 21">CBS 160.35</strain>
    </source>
</reference>
<dbReference type="NCBIfam" id="TIGR00233">
    <property type="entry name" value="trpS"/>
    <property type="match status" value="1"/>
</dbReference>
<dbReference type="Proteomes" id="UP000443090">
    <property type="component" value="Unassembled WGS sequence"/>
</dbReference>
<comment type="subcellular location">
    <subcellularLocation>
        <location evidence="1">Mitochondrion matrix</location>
    </subcellularLocation>
</comment>
<keyword evidence="10" id="KW-0030">Aminoacyl-tRNA synthetase</keyword>
<comment type="caution">
    <text evidence="20">The sequence shown here is derived from an EMBL/GenBank/DDBJ whole genome shotgun (WGS) entry which is preliminary data.</text>
</comment>
<evidence type="ECO:0000256" key="11">
    <source>
        <dbReference type="ARBA" id="ARBA00023274"/>
    </source>
</evidence>
<dbReference type="SMART" id="SM01403">
    <property type="entry name" value="Ribosomal_S10"/>
    <property type="match status" value="1"/>
</dbReference>
<dbReference type="HAMAP" id="MF_00508">
    <property type="entry name" value="Ribosomal_uS10"/>
    <property type="match status" value="1"/>
</dbReference>
<dbReference type="InterPro" id="IPR002305">
    <property type="entry name" value="aa-tRNA-synth_Ic"/>
</dbReference>
<dbReference type="GO" id="GO:0005524">
    <property type="term" value="F:ATP binding"/>
    <property type="evidence" value="ECO:0007669"/>
    <property type="project" value="UniProtKB-KW"/>
</dbReference>
<dbReference type="InterPro" id="IPR001412">
    <property type="entry name" value="aa-tRNA-synth_I_CS"/>
</dbReference>
<dbReference type="InterPro" id="IPR050203">
    <property type="entry name" value="Trp-tRNA_synthetase"/>
</dbReference>
<proteinExistence type="inferred from homology"/>
<feature type="domain" description="Small ribosomal subunit protein uS10" evidence="19">
    <location>
        <begin position="129"/>
        <end position="226"/>
    </location>
</feature>
<dbReference type="PANTHER" id="PTHR43766:SF1">
    <property type="entry name" value="TRYPTOPHAN--TRNA LIGASE, MITOCHONDRIAL"/>
    <property type="match status" value="1"/>
</dbReference>
<dbReference type="OrthoDB" id="15808at2759"/>
<dbReference type="InterPro" id="IPR036838">
    <property type="entry name" value="Ribosomal_uS10_dom_sf"/>
</dbReference>
<evidence type="ECO:0000256" key="9">
    <source>
        <dbReference type="ARBA" id="ARBA00022980"/>
    </source>
</evidence>
<comment type="catalytic activity">
    <reaction evidence="15">
        <text>tRNA(Trp) + L-tryptophan + ATP = L-tryptophyl-tRNA(Trp) + AMP + diphosphate + H(+)</text>
        <dbReference type="Rhea" id="RHEA:24080"/>
        <dbReference type="Rhea" id="RHEA-COMP:9671"/>
        <dbReference type="Rhea" id="RHEA-COMP:9705"/>
        <dbReference type="ChEBI" id="CHEBI:15378"/>
        <dbReference type="ChEBI" id="CHEBI:30616"/>
        <dbReference type="ChEBI" id="CHEBI:33019"/>
        <dbReference type="ChEBI" id="CHEBI:57912"/>
        <dbReference type="ChEBI" id="CHEBI:78442"/>
        <dbReference type="ChEBI" id="CHEBI:78535"/>
        <dbReference type="ChEBI" id="CHEBI:456215"/>
        <dbReference type="EC" id="6.1.1.2"/>
    </reaction>
</comment>
<dbReference type="EC" id="6.1.1.2" evidence="4"/>
<dbReference type="Pfam" id="PF00579">
    <property type="entry name" value="tRNA-synt_1b"/>
    <property type="match status" value="1"/>
</dbReference>
<evidence type="ECO:0000256" key="16">
    <source>
        <dbReference type="ARBA" id="ARBA00069760"/>
    </source>
</evidence>
<dbReference type="HAMAP" id="MF_00140_B">
    <property type="entry name" value="Trp_tRNA_synth_B"/>
    <property type="match status" value="1"/>
</dbReference>